<dbReference type="InterPro" id="IPR004842">
    <property type="entry name" value="SLC12A_fam"/>
</dbReference>
<evidence type="ECO:0000259" key="16">
    <source>
        <dbReference type="Pfam" id="PF00324"/>
    </source>
</evidence>
<evidence type="ECO:0000256" key="5">
    <source>
        <dbReference type="ARBA" id="ARBA00022692"/>
    </source>
</evidence>
<dbReference type="Gene3D" id="1.20.1740.10">
    <property type="entry name" value="Amino acid/polyamine transporter I"/>
    <property type="match status" value="1"/>
</dbReference>
<feature type="compositionally biased region" description="Basic and acidic residues" evidence="14">
    <location>
        <begin position="1"/>
        <end position="10"/>
    </location>
</feature>
<evidence type="ECO:0000256" key="14">
    <source>
        <dbReference type="SAM" id="MobiDB-lite"/>
    </source>
</evidence>
<feature type="region of interest" description="Disordered" evidence="14">
    <location>
        <begin position="115"/>
        <end position="145"/>
    </location>
</feature>
<comment type="subcellular location">
    <subcellularLocation>
        <location evidence="1">Cell membrane</location>
        <topology evidence="1">Multi-pass membrane protein</topology>
    </subcellularLocation>
</comment>
<dbReference type="GO" id="GO:0008324">
    <property type="term" value="F:monoatomic cation transmembrane transporter activity"/>
    <property type="evidence" value="ECO:0007669"/>
    <property type="project" value="UniProtKB-ARBA"/>
</dbReference>
<sequence length="1145" mass="126070">MELTGEELKKSSSRFQVARVDSQPADRRGSHEEDEAATSTSTPSGEKFIREEAPESPGARFSISTDSVGNTYDTTSKNYVLNTHEALPCVDHYRNIFSATAGGMKTRPTLAELHEEMEDSDGRGKHKEPLLSSQDQIPSEEQGAPAVTVDKPAGIKFGWIKGVLIRCLLNIWGVMLFIRLSWVVGNAGVGLTSVIILLSSVVTTLTALSMSAICTNGEVKGGGAYFMISRSLGPEFGGAIGLVFSVANAVAVAMYVVGFAETVRDLMKNQKTGRYSCLVPRLEESQCKSILLILGAPGYRAAAALDWISSNPMAREEAAHGAQMVDDTNDIRIIGTATIILLLAIAIIGMEWEARAQVVLLVILIIALISFLVGTFIPPTQEKFSRGYTGYSGEMFKENFFPRYEEGQDFFSVFAVFFPAATGILAGANISGDLKNASYAIPKGTLIAILVSSLVYLAVGWLLGAVMLREANGFIPAAVSVVVANVSDVTPVVTVVVNSTLASTLGPPSNTAPQPLTAEVAGNCSLVKEGCKFGLLHDYQAMEMMAGFGPLITAGIFSATLSSALASLVSAPKVFQAVCKDRIFPKIHVFATGYGPSDNPRRAYLLAFFIGLGFTLIGDLNAIAPVISNFFLMSYALINYSCFDASLANSPGWRPAFGYYNMWISLLGAMICLAVMFIINWWTALITFSVISALFVYVHYSKPNVNWGSSTQAHVYRNALQFSLKLLATEDHIKNFRPQVLVLSGLPENRPALVDFVSIITKKIGLMICGNVIVGQQSDYLRQLNSQAPYRYFKKHHIKSFYTATTAPTFQLGVQSMLQNTGVGKLRPNMLVMGFKCDWENDSPQNVLQYFSVIHDAFDMNCGVGILRLKEGFGLDLDADTSGFMEQTDDELSDDEMMANGQHGDSYATPSDSKTSIQLRKRKKDVVVEMEKAKAKNGPQKINTEVIKTMNIFRNKKERGTIDVWWLFDDGGLTLLVPYILSTKAHWRGCRLRIFTPGTKKGELDREQRQLATLLSKFRIECKDMEVLPEVNKPPKEESVRTFNQYLQPWMLDEKNGETKEQYPWKSAQEERQLLSEKTTRHIRLRELLIEKSSDASLIVMTLPMPRKGTCSAGMYMAWIDTLTRDMPPIMLLRGNQTSVLTFYS</sequence>
<feature type="region of interest" description="Disordered" evidence="14">
    <location>
        <begin position="1"/>
        <end position="60"/>
    </location>
</feature>
<keyword evidence="20" id="KW-1185">Reference proteome</keyword>
<evidence type="ECO:0000256" key="6">
    <source>
        <dbReference type="ARBA" id="ARBA00022847"/>
    </source>
</evidence>
<evidence type="ECO:0000256" key="10">
    <source>
        <dbReference type="ARBA" id="ARBA00023136"/>
    </source>
</evidence>
<feature type="transmembrane region" description="Helical" evidence="15">
    <location>
        <begin position="682"/>
        <end position="700"/>
    </location>
</feature>
<dbReference type="InterPro" id="IPR018491">
    <property type="entry name" value="SLC12_C"/>
</dbReference>
<dbReference type="InterPro" id="IPR004841">
    <property type="entry name" value="AA-permease/SLC12A_dom"/>
</dbReference>
<evidence type="ECO:0000259" key="18">
    <source>
        <dbReference type="Pfam" id="PF08403"/>
    </source>
</evidence>
<dbReference type="GO" id="GO:0006814">
    <property type="term" value="P:sodium ion transport"/>
    <property type="evidence" value="ECO:0007669"/>
    <property type="project" value="UniProtKB-KW"/>
</dbReference>
<dbReference type="GO" id="GO:0098660">
    <property type="term" value="P:inorganic ion transmembrane transport"/>
    <property type="evidence" value="ECO:0007669"/>
    <property type="project" value="UniProtKB-ARBA"/>
</dbReference>
<organism evidence="19 20">
    <name type="scientific">Batillaria attramentaria</name>
    <dbReference type="NCBI Taxonomy" id="370345"/>
    <lineage>
        <taxon>Eukaryota</taxon>
        <taxon>Metazoa</taxon>
        <taxon>Spiralia</taxon>
        <taxon>Lophotrochozoa</taxon>
        <taxon>Mollusca</taxon>
        <taxon>Gastropoda</taxon>
        <taxon>Caenogastropoda</taxon>
        <taxon>Sorbeoconcha</taxon>
        <taxon>Cerithioidea</taxon>
        <taxon>Batillariidae</taxon>
        <taxon>Batillaria</taxon>
    </lineage>
</organism>
<evidence type="ECO:0000256" key="9">
    <source>
        <dbReference type="ARBA" id="ARBA00023065"/>
    </source>
</evidence>
<keyword evidence="12" id="KW-0739">Sodium transport</keyword>
<dbReference type="InterPro" id="IPR013612">
    <property type="entry name" value="AA_permease_N"/>
</dbReference>
<evidence type="ECO:0000256" key="3">
    <source>
        <dbReference type="ARBA" id="ARBA00022448"/>
    </source>
</evidence>
<evidence type="ECO:0000256" key="2">
    <source>
        <dbReference type="ARBA" id="ARBA00010593"/>
    </source>
</evidence>
<keyword evidence="13" id="KW-0868">Chloride</keyword>
<dbReference type="EMBL" id="JACVVK020000241">
    <property type="protein sequence ID" value="KAK7482628.1"/>
    <property type="molecule type" value="Genomic_DNA"/>
</dbReference>
<keyword evidence="9" id="KW-0406">Ion transport</keyword>
<feature type="domain" description="Amino acid permease N-terminal" evidence="18">
    <location>
        <begin position="81"/>
        <end position="119"/>
    </location>
</feature>
<evidence type="ECO:0000259" key="17">
    <source>
        <dbReference type="Pfam" id="PF03522"/>
    </source>
</evidence>
<evidence type="ECO:0000256" key="11">
    <source>
        <dbReference type="ARBA" id="ARBA00023180"/>
    </source>
</evidence>
<feature type="transmembrane region" description="Helical" evidence="15">
    <location>
        <begin position="444"/>
        <end position="468"/>
    </location>
</feature>
<keyword evidence="11" id="KW-0325">Glycoprotein</keyword>
<keyword evidence="4" id="KW-1003">Cell membrane</keyword>
<evidence type="ECO:0000313" key="20">
    <source>
        <dbReference type="Proteomes" id="UP001519460"/>
    </source>
</evidence>
<dbReference type="PANTHER" id="PTHR11827:SF103">
    <property type="entry name" value="SODIUM CHLORIDE COTRANSPORTER 69, ISOFORM E"/>
    <property type="match status" value="1"/>
</dbReference>
<reference evidence="19 20" key="1">
    <citation type="journal article" date="2023" name="Sci. Data">
        <title>Genome assembly of the Korean intertidal mud-creeper Batillaria attramentaria.</title>
        <authorList>
            <person name="Patra A.K."/>
            <person name="Ho P.T."/>
            <person name="Jun S."/>
            <person name="Lee S.J."/>
            <person name="Kim Y."/>
            <person name="Won Y.J."/>
        </authorList>
    </citation>
    <scope>NUCLEOTIDE SEQUENCE [LARGE SCALE GENOMIC DNA]</scope>
    <source>
        <strain evidence="19">Wonlab-2016</strain>
    </source>
</reference>
<feature type="transmembrane region" description="Helical" evidence="15">
    <location>
        <begin position="604"/>
        <end position="637"/>
    </location>
</feature>
<comment type="caution">
    <text evidence="19">The sequence shown here is derived from an EMBL/GenBank/DDBJ whole genome shotgun (WGS) entry which is preliminary data.</text>
</comment>
<feature type="transmembrane region" description="Helical" evidence="15">
    <location>
        <begin position="236"/>
        <end position="257"/>
    </location>
</feature>
<evidence type="ECO:0000256" key="7">
    <source>
        <dbReference type="ARBA" id="ARBA00022989"/>
    </source>
</evidence>
<protein>
    <submittedName>
        <fullName evidence="19">Uncharacterized protein</fullName>
    </submittedName>
</protein>
<feature type="transmembrane region" description="Helical" evidence="15">
    <location>
        <begin position="194"/>
        <end position="215"/>
    </location>
</feature>
<keyword evidence="10 15" id="KW-0472">Membrane</keyword>
<evidence type="ECO:0000256" key="12">
    <source>
        <dbReference type="ARBA" id="ARBA00023201"/>
    </source>
</evidence>
<feature type="transmembrane region" description="Helical" evidence="15">
    <location>
        <begin position="657"/>
        <end position="675"/>
    </location>
</feature>
<evidence type="ECO:0000313" key="19">
    <source>
        <dbReference type="EMBL" id="KAK7482628.1"/>
    </source>
</evidence>
<name>A0ABD0K693_9CAEN</name>
<dbReference type="GO" id="GO:0015293">
    <property type="term" value="F:symporter activity"/>
    <property type="evidence" value="ECO:0007669"/>
    <property type="project" value="UniProtKB-KW"/>
</dbReference>
<accession>A0ABD0K693</accession>
<feature type="transmembrane region" description="Helical" evidence="15">
    <location>
        <begin position="358"/>
        <end position="377"/>
    </location>
</feature>
<gene>
    <name evidence="19" type="ORF">BaRGS_00026127</name>
</gene>
<keyword evidence="5 15" id="KW-0812">Transmembrane</keyword>
<keyword evidence="3" id="KW-0813">Transport</keyword>
<feature type="region of interest" description="Disordered" evidence="14">
    <location>
        <begin position="889"/>
        <end position="914"/>
    </location>
</feature>
<feature type="domain" description="Amino acid permease/ SLC12A" evidence="16">
    <location>
        <begin position="162"/>
        <end position="741"/>
    </location>
</feature>
<evidence type="ECO:0000256" key="1">
    <source>
        <dbReference type="ARBA" id="ARBA00004651"/>
    </source>
</evidence>
<feature type="transmembrane region" description="Helical" evidence="15">
    <location>
        <begin position="331"/>
        <end position="351"/>
    </location>
</feature>
<dbReference type="AlphaFoldDB" id="A0ABD0K693"/>
<evidence type="ECO:0000256" key="13">
    <source>
        <dbReference type="ARBA" id="ARBA00023214"/>
    </source>
</evidence>
<feature type="domain" description="SLC12A transporter C-terminal" evidence="17">
    <location>
        <begin position="750"/>
        <end position="1145"/>
    </location>
</feature>
<dbReference type="GO" id="GO:0005886">
    <property type="term" value="C:plasma membrane"/>
    <property type="evidence" value="ECO:0007669"/>
    <property type="project" value="UniProtKB-SubCell"/>
</dbReference>
<dbReference type="Pfam" id="PF03522">
    <property type="entry name" value="SLC12"/>
    <property type="match status" value="1"/>
</dbReference>
<feature type="transmembrane region" description="Helical" evidence="15">
    <location>
        <begin position="474"/>
        <end position="497"/>
    </location>
</feature>
<proteinExistence type="inferred from homology"/>
<keyword evidence="8" id="KW-0915">Sodium</keyword>
<dbReference type="NCBIfam" id="TIGR00930">
    <property type="entry name" value="2a30"/>
    <property type="match status" value="1"/>
</dbReference>
<keyword evidence="6" id="KW-0769">Symport</keyword>
<dbReference type="PANTHER" id="PTHR11827">
    <property type="entry name" value="SOLUTE CARRIER FAMILY 12, CATION COTRANSPORTERS"/>
    <property type="match status" value="1"/>
</dbReference>
<dbReference type="Pfam" id="PF08403">
    <property type="entry name" value="AA_permease_N"/>
    <property type="match status" value="1"/>
</dbReference>
<comment type="similarity">
    <text evidence="2">Belongs to the SLC12A transporter family.</text>
</comment>
<evidence type="ECO:0000256" key="15">
    <source>
        <dbReference type="SAM" id="Phobius"/>
    </source>
</evidence>
<keyword evidence="7 15" id="KW-1133">Transmembrane helix</keyword>
<dbReference type="Pfam" id="PF00324">
    <property type="entry name" value="AA_permease"/>
    <property type="match status" value="1"/>
</dbReference>
<feature type="transmembrane region" description="Helical" evidence="15">
    <location>
        <begin position="163"/>
        <end position="182"/>
    </location>
</feature>
<evidence type="ECO:0000256" key="4">
    <source>
        <dbReference type="ARBA" id="ARBA00022475"/>
    </source>
</evidence>
<feature type="transmembrane region" description="Helical" evidence="15">
    <location>
        <begin position="410"/>
        <end position="432"/>
    </location>
</feature>
<evidence type="ECO:0000256" key="8">
    <source>
        <dbReference type="ARBA" id="ARBA00023053"/>
    </source>
</evidence>
<feature type="compositionally biased region" description="Basic and acidic residues" evidence="14">
    <location>
        <begin position="120"/>
        <end position="129"/>
    </location>
</feature>
<dbReference type="Proteomes" id="UP001519460">
    <property type="component" value="Unassembled WGS sequence"/>
</dbReference>